<name>A0AAV7K4M1_9METZ</name>
<gene>
    <name evidence="1" type="ORF">LOD99_1789</name>
</gene>
<dbReference type="Proteomes" id="UP001165289">
    <property type="component" value="Unassembled WGS sequence"/>
</dbReference>
<evidence type="ECO:0000313" key="2">
    <source>
        <dbReference type="Proteomes" id="UP001165289"/>
    </source>
</evidence>
<dbReference type="AlphaFoldDB" id="A0AAV7K4M1"/>
<protein>
    <submittedName>
        <fullName evidence="1">Uncharacterized protein</fullName>
    </submittedName>
</protein>
<keyword evidence="2" id="KW-1185">Reference proteome</keyword>
<comment type="caution">
    <text evidence="1">The sequence shown here is derived from an EMBL/GenBank/DDBJ whole genome shotgun (WGS) entry which is preliminary data.</text>
</comment>
<proteinExistence type="predicted"/>
<accession>A0AAV7K4M1</accession>
<evidence type="ECO:0000313" key="1">
    <source>
        <dbReference type="EMBL" id="KAI6656055.1"/>
    </source>
</evidence>
<organism evidence="1 2">
    <name type="scientific">Oopsacas minuta</name>
    <dbReference type="NCBI Taxonomy" id="111878"/>
    <lineage>
        <taxon>Eukaryota</taxon>
        <taxon>Metazoa</taxon>
        <taxon>Porifera</taxon>
        <taxon>Hexactinellida</taxon>
        <taxon>Hexasterophora</taxon>
        <taxon>Lyssacinosida</taxon>
        <taxon>Leucopsacidae</taxon>
        <taxon>Oopsacas</taxon>
    </lineage>
</organism>
<sequence>MLINDYNHLQLSHTSQQVVVHISGYISLKLSEHTHCPVCLGSLNNNLISSEYVSNLNENGLTLTCTSLHHNVLSALCLLDVSEKEFGSSRYLWNSLAQILLSIATVKWNSSFAYVGHSENSKEFVNNAFSTSTLIT</sequence>
<reference evidence="1 2" key="1">
    <citation type="journal article" date="2023" name="BMC Biol.">
        <title>The compact genome of the sponge Oopsacas minuta (Hexactinellida) is lacking key metazoan core genes.</title>
        <authorList>
            <person name="Santini S."/>
            <person name="Schenkelaars Q."/>
            <person name="Jourda C."/>
            <person name="Duchesne M."/>
            <person name="Belahbib H."/>
            <person name="Rocher C."/>
            <person name="Selva M."/>
            <person name="Riesgo A."/>
            <person name="Vervoort M."/>
            <person name="Leys S.P."/>
            <person name="Kodjabachian L."/>
            <person name="Le Bivic A."/>
            <person name="Borchiellini C."/>
            <person name="Claverie J.M."/>
            <person name="Renard E."/>
        </authorList>
    </citation>
    <scope>NUCLEOTIDE SEQUENCE [LARGE SCALE GENOMIC DNA]</scope>
    <source>
        <strain evidence="1">SPO-2</strain>
    </source>
</reference>
<dbReference type="EMBL" id="JAKMXF010000166">
    <property type="protein sequence ID" value="KAI6656055.1"/>
    <property type="molecule type" value="Genomic_DNA"/>
</dbReference>